<evidence type="ECO:0000313" key="3">
    <source>
        <dbReference type="Proteomes" id="UP000547011"/>
    </source>
</evidence>
<dbReference type="Gene3D" id="3.40.1190.20">
    <property type="match status" value="1"/>
</dbReference>
<protein>
    <submittedName>
        <fullName evidence="2">Sugar/nucleoside kinase (Ribokinase family)</fullName>
    </submittedName>
</protein>
<name>A0A7W6NB84_9HYPH</name>
<accession>A0A7W6NB84</accession>
<feature type="domain" description="Carbohydrate kinase PfkB" evidence="1">
    <location>
        <begin position="2"/>
        <end position="73"/>
    </location>
</feature>
<comment type="caution">
    <text evidence="2">The sequence shown here is derived from an EMBL/GenBank/DDBJ whole genome shotgun (WGS) entry which is preliminary data.</text>
</comment>
<reference evidence="2 3" key="1">
    <citation type="submission" date="2020-08" db="EMBL/GenBank/DDBJ databases">
        <title>Genomic Encyclopedia of Type Strains, Phase IV (KMG-IV): sequencing the most valuable type-strain genomes for metagenomic binning, comparative biology and taxonomic classification.</title>
        <authorList>
            <person name="Goeker M."/>
        </authorList>
    </citation>
    <scope>NUCLEOTIDE SEQUENCE [LARGE SCALE GENOMIC DNA]</scope>
    <source>
        <strain evidence="2 3">DSM 23447</strain>
    </source>
</reference>
<organism evidence="2 3">
    <name type="scientific">Devosia subaequoris</name>
    <dbReference type="NCBI Taxonomy" id="395930"/>
    <lineage>
        <taxon>Bacteria</taxon>
        <taxon>Pseudomonadati</taxon>
        <taxon>Pseudomonadota</taxon>
        <taxon>Alphaproteobacteria</taxon>
        <taxon>Hyphomicrobiales</taxon>
        <taxon>Devosiaceae</taxon>
        <taxon>Devosia</taxon>
    </lineage>
</organism>
<gene>
    <name evidence="2" type="ORF">GGR20_001368</name>
</gene>
<dbReference type="InterPro" id="IPR011611">
    <property type="entry name" value="PfkB_dom"/>
</dbReference>
<dbReference type="SUPFAM" id="SSF53613">
    <property type="entry name" value="Ribokinase-like"/>
    <property type="match status" value="1"/>
</dbReference>
<keyword evidence="2" id="KW-0418">Kinase</keyword>
<keyword evidence="3" id="KW-1185">Reference proteome</keyword>
<dbReference type="Proteomes" id="UP000547011">
    <property type="component" value="Unassembled WGS sequence"/>
</dbReference>
<dbReference type="GO" id="GO:0016301">
    <property type="term" value="F:kinase activity"/>
    <property type="evidence" value="ECO:0007669"/>
    <property type="project" value="UniProtKB-KW"/>
</dbReference>
<dbReference type="EMBL" id="JACIEW010000002">
    <property type="protein sequence ID" value="MBB4051732.1"/>
    <property type="molecule type" value="Genomic_DNA"/>
</dbReference>
<dbReference type="AlphaFoldDB" id="A0A7W6NB84"/>
<keyword evidence="2" id="KW-0808">Transferase</keyword>
<evidence type="ECO:0000313" key="2">
    <source>
        <dbReference type="EMBL" id="MBB4051732.1"/>
    </source>
</evidence>
<dbReference type="InterPro" id="IPR029056">
    <property type="entry name" value="Ribokinase-like"/>
</dbReference>
<evidence type="ECO:0000259" key="1">
    <source>
        <dbReference type="Pfam" id="PF00294"/>
    </source>
</evidence>
<proteinExistence type="predicted"/>
<dbReference type="Pfam" id="PF00294">
    <property type="entry name" value="PfkB"/>
    <property type="match status" value="1"/>
</dbReference>
<sequence>MITIFGSTNLDQIGTAGRARAGGTFSMASGGKGANQALAARRAGAKVLHVSTVGDDVFADPATELLRDNGVGLHGSSAF</sequence>